<dbReference type="PANTHER" id="PTHR46512">
    <property type="entry name" value="PEPTIDYLPROLYL ISOMERASE"/>
    <property type="match status" value="1"/>
</dbReference>
<evidence type="ECO:0000256" key="7">
    <source>
        <dbReference type="ARBA" id="ARBA00022490"/>
    </source>
</evidence>
<evidence type="ECO:0000256" key="4">
    <source>
        <dbReference type="ARBA" id="ARBA00004245"/>
    </source>
</evidence>
<gene>
    <name evidence="24" type="primary">FKBP4</name>
</gene>
<comment type="catalytic activity">
    <reaction evidence="1 19">
        <text>[protein]-peptidylproline (omega=180) = [protein]-peptidylproline (omega=0)</text>
        <dbReference type="Rhea" id="RHEA:16237"/>
        <dbReference type="Rhea" id="RHEA-COMP:10747"/>
        <dbReference type="Rhea" id="RHEA-COMP:10748"/>
        <dbReference type="ChEBI" id="CHEBI:83833"/>
        <dbReference type="ChEBI" id="CHEBI:83834"/>
        <dbReference type="EC" id="5.2.1.8"/>
    </reaction>
</comment>
<evidence type="ECO:0000256" key="9">
    <source>
        <dbReference type="ARBA" id="ARBA00022701"/>
    </source>
</evidence>
<evidence type="ECO:0000256" key="21">
    <source>
        <dbReference type="SAM" id="MobiDB-lite"/>
    </source>
</evidence>
<feature type="compositionally biased region" description="Polar residues" evidence="21">
    <location>
        <begin position="445"/>
        <end position="458"/>
    </location>
</feature>
<dbReference type="InterPro" id="IPR011990">
    <property type="entry name" value="TPR-like_helical_dom_sf"/>
</dbReference>
<evidence type="ECO:0000256" key="18">
    <source>
        <dbReference type="ARBA" id="ARBA00023242"/>
    </source>
</evidence>
<dbReference type="FunFam" id="3.10.50.40:FF:000013">
    <property type="entry name" value="Peptidylprolyl isomerase"/>
    <property type="match status" value="1"/>
</dbReference>
<keyword evidence="8" id="KW-0597">Phosphoprotein</keyword>
<proteinExistence type="predicted"/>
<evidence type="ECO:0000256" key="11">
    <source>
        <dbReference type="ARBA" id="ARBA00022803"/>
    </source>
</evidence>
<dbReference type="InterPro" id="IPR019734">
    <property type="entry name" value="TPR_rpt"/>
</dbReference>
<keyword evidence="16" id="KW-0206">Cytoskeleton</keyword>
<dbReference type="GeneID" id="102811107"/>
<feature type="domain" description="PPIase FKBP-type" evidence="22">
    <location>
        <begin position="50"/>
        <end position="138"/>
    </location>
</feature>
<dbReference type="Pfam" id="PF00254">
    <property type="entry name" value="FKBP_C"/>
    <property type="match status" value="2"/>
</dbReference>
<keyword evidence="15" id="KW-0143">Chaperone</keyword>
<feature type="region of interest" description="Disordered" evidence="21">
    <location>
        <begin position="421"/>
        <end position="458"/>
    </location>
</feature>
<keyword evidence="13 19" id="KW-0697">Rotamase</keyword>
<dbReference type="GO" id="GO:0003755">
    <property type="term" value="F:peptidyl-prolyl cis-trans isomerase activity"/>
    <property type="evidence" value="ECO:0007669"/>
    <property type="project" value="UniProtKB-KW"/>
</dbReference>
<keyword evidence="18" id="KW-0539">Nucleus</keyword>
<evidence type="ECO:0000256" key="6">
    <source>
        <dbReference type="ARBA" id="ARBA00022481"/>
    </source>
</evidence>
<feature type="repeat" description="TPR" evidence="20">
    <location>
        <begin position="319"/>
        <end position="352"/>
    </location>
</feature>
<dbReference type="FunFam" id="1.25.40.10:FF:000008">
    <property type="entry name" value="Peptidylprolyl isomerase"/>
    <property type="match status" value="1"/>
</dbReference>
<sequence length="458" mass="51576">MTAEEMKAAESGAQSAPLTLEGVDISPKQDEGVLKVIKREGTGTEMPMIGDRVFVHYTGWLLDGTKFDSSLDRKDKFSFDLGKGEVIKAWDIAVATMKVGEVCHITCKPEYAYGLAGSPPKIPSSATLVFEIELFEFKGEDLTEDEDGGIIRRIRTRGEGYAKPNEGAIVEVTLEGYYKDRMFDQRELHFEIGDGENLDLPCGLEKTIMRMEKGEHSIVYLKPSYAFGNVGKEKFQIPPHAELKYEIHLKNFEKAKESWEMNLEEKLEQSTIVKERGTVYFKEGKYKQALVQYKKIVSWLEYGSSLSSEEAQKAQALRLASHLNLAMCYLKLQVFSAAIESCNKALELDSNNEKGLFRRGEAHLAVNDFELARADFQKVLQLYPNNKAAKAQLAICQQRIRKQLALEKKLYANMFERLAEEDSKAKAEIAAGDRNSDTDMKDEQNNVAGNQSQLETEA</sequence>
<dbReference type="EC" id="5.2.1.8" evidence="19"/>
<evidence type="ECO:0000256" key="16">
    <source>
        <dbReference type="ARBA" id="ARBA00023212"/>
    </source>
</evidence>
<feature type="compositionally biased region" description="Basic and acidic residues" evidence="21">
    <location>
        <begin position="434"/>
        <end position="444"/>
    </location>
</feature>
<dbReference type="GO" id="GO:0005739">
    <property type="term" value="C:mitochondrion"/>
    <property type="evidence" value="ECO:0007669"/>
    <property type="project" value="UniProtKB-SubCell"/>
</dbReference>
<keyword evidence="6" id="KW-0488">Methylation</keyword>
<evidence type="ECO:0000259" key="22">
    <source>
        <dbReference type="PROSITE" id="PS50059"/>
    </source>
</evidence>
<evidence type="ECO:0000256" key="14">
    <source>
        <dbReference type="ARBA" id="ARBA00023128"/>
    </source>
</evidence>
<name>A0A9B0WN55_CHRAS</name>
<feature type="region of interest" description="Disordered" evidence="21">
    <location>
        <begin position="1"/>
        <end position="21"/>
    </location>
</feature>
<dbReference type="SUPFAM" id="SSF54534">
    <property type="entry name" value="FKBP-like"/>
    <property type="match status" value="2"/>
</dbReference>
<evidence type="ECO:0000256" key="5">
    <source>
        <dbReference type="ARBA" id="ARBA00004514"/>
    </source>
</evidence>
<keyword evidence="10" id="KW-0677">Repeat</keyword>
<dbReference type="CTD" id="2288"/>
<evidence type="ECO:0000313" key="23">
    <source>
        <dbReference type="Proteomes" id="UP000504623"/>
    </source>
</evidence>
<dbReference type="SUPFAM" id="SSF48452">
    <property type="entry name" value="TPR-like"/>
    <property type="match status" value="1"/>
</dbReference>
<keyword evidence="23" id="KW-1185">Reference proteome</keyword>
<keyword evidence="7" id="KW-0963">Cytoplasm</keyword>
<dbReference type="InterPro" id="IPR046357">
    <property type="entry name" value="PPIase_dom_sf"/>
</dbReference>
<evidence type="ECO:0000256" key="13">
    <source>
        <dbReference type="ARBA" id="ARBA00023110"/>
    </source>
</evidence>
<dbReference type="OrthoDB" id="433738at2759"/>
<dbReference type="Gene3D" id="1.25.40.10">
    <property type="entry name" value="Tetratricopeptide repeat domain"/>
    <property type="match status" value="1"/>
</dbReference>
<evidence type="ECO:0000256" key="12">
    <source>
        <dbReference type="ARBA" id="ARBA00022990"/>
    </source>
</evidence>
<dbReference type="GO" id="GO:0005874">
    <property type="term" value="C:microtubule"/>
    <property type="evidence" value="ECO:0007669"/>
    <property type="project" value="UniProtKB-KW"/>
</dbReference>
<dbReference type="InterPro" id="IPR050754">
    <property type="entry name" value="FKBP4/5/8-like"/>
</dbReference>
<dbReference type="SMART" id="SM00028">
    <property type="entry name" value="TPR"/>
    <property type="match status" value="3"/>
</dbReference>
<evidence type="ECO:0000256" key="15">
    <source>
        <dbReference type="ARBA" id="ARBA00023186"/>
    </source>
</evidence>
<dbReference type="PROSITE" id="PS50005">
    <property type="entry name" value="TPR"/>
    <property type="match status" value="2"/>
</dbReference>
<dbReference type="InterPro" id="IPR001179">
    <property type="entry name" value="PPIase_FKBP_dom"/>
</dbReference>
<evidence type="ECO:0000256" key="2">
    <source>
        <dbReference type="ARBA" id="ARBA00004123"/>
    </source>
</evidence>
<reference evidence="24" key="1">
    <citation type="submission" date="2025-08" db="UniProtKB">
        <authorList>
            <consortium name="RefSeq"/>
        </authorList>
    </citation>
    <scope>IDENTIFICATION</scope>
    <source>
        <tissue evidence="24">Spleen</tissue>
    </source>
</reference>
<comment type="subcellular location">
    <subcellularLocation>
        <location evidence="4">Cytoplasm</location>
        <location evidence="4">Cytoskeleton</location>
    </subcellularLocation>
    <subcellularLocation>
        <location evidence="5">Cytoplasm</location>
        <location evidence="5">Cytosol</location>
    </subcellularLocation>
    <subcellularLocation>
        <location evidence="3">Mitochondrion</location>
    </subcellularLocation>
    <subcellularLocation>
        <location evidence="2">Nucleus</location>
    </subcellularLocation>
</comment>
<evidence type="ECO:0000256" key="1">
    <source>
        <dbReference type="ARBA" id="ARBA00000971"/>
    </source>
</evidence>
<feature type="domain" description="PPIase FKBP-type" evidence="22">
    <location>
        <begin position="167"/>
        <end position="253"/>
    </location>
</feature>
<dbReference type="RefSeq" id="XP_006862758.1">
    <property type="nucleotide sequence ID" value="XM_006862696.1"/>
</dbReference>
<keyword evidence="17 19" id="KW-0413">Isomerase</keyword>
<protein>
    <recommendedName>
        <fullName evidence="19">peptidylprolyl isomerase</fullName>
        <ecNumber evidence="19">5.2.1.8</ecNumber>
    </recommendedName>
</protein>
<keyword evidence="11 20" id="KW-0802">TPR repeat</keyword>
<keyword evidence="14" id="KW-0496">Mitochondrion</keyword>
<evidence type="ECO:0000256" key="3">
    <source>
        <dbReference type="ARBA" id="ARBA00004173"/>
    </source>
</evidence>
<dbReference type="FunFam" id="3.10.50.40:FF:000011">
    <property type="entry name" value="Peptidylprolyl isomerase"/>
    <property type="match status" value="1"/>
</dbReference>
<evidence type="ECO:0000256" key="19">
    <source>
        <dbReference type="PROSITE-ProRule" id="PRU00277"/>
    </source>
</evidence>
<dbReference type="InterPro" id="IPR013105">
    <property type="entry name" value="TPR_2"/>
</dbReference>
<organism evidence="23 24">
    <name type="scientific">Chrysochloris asiatica</name>
    <name type="common">Cape golden mole</name>
    <dbReference type="NCBI Taxonomy" id="185453"/>
    <lineage>
        <taxon>Eukaryota</taxon>
        <taxon>Metazoa</taxon>
        <taxon>Chordata</taxon>
        <taxon>Craniata</taxon>
        <taxon>Vertebrata</taxon>
        <taxon>Euteleostomi</taxon>
        <taxon>Mammalia</taxon>
        <taxon>Eutheria</taxon>
        <taxon>Afrotheria</taxon>
        <taxon>Chrysochloridae</taxon>
        <taxon>Chrysochlorinae</taxon>
        <taxon>Chrysochloris</taxon>
    </lineage>
</organism>
<evidence type="ECO:0000256" key="8">
    <source>
        <dbReference type="ARBA" id="ARBA00022553"/>
    </source>
</evidence>
<dbReference type="Pfam" id="PF07719">
    <property type="entry name" value="TPR_2"/>
    <property type="match status" value="1"/>
</dbReference>
<evidence type="ECO:0000256" key="17">
    <source>
        <dbReference type="ARBA" id="ARBA00023235"/>
    </source>
</evidence>
<dbReference type="AlphaFoldDB" id="A0A9B0WN55"/>
<dbReference type="PANTHER" id="PTHR46512:SF9">
    <property type="entry name" value="PEPTIDYLPROLYL ISOMERASE"/>
    <property type="match status" value="1"/>
</dbReference>
<accession>A0A9B0WN55</accession>
<dbReference type="Gene3D" id="3.10.50.40">
    <property type="match status" value="2"/>
</dbReference>
<dbReference type="PROSITE" id="PS50059">
    <property type="entry name" value="FKBP_PPIASE"/>
    <property type="match status" value="2"/>
</dbReference>
<dbReference type="GO" id="GO:0005634">
    <property type="term" value="C:nucleus"/>
    <property type="evidence" value="ECO:0007669"/>
    <property type="project" value="UniProtKB-SubCell"/>
</dbReference>
<feature type="repeat" description="TPR" evidence="20">
    <location>
        <begin position="353"/>
        <end position="386"/>
    </location>
</feature>
<evidence type="ECO:0000313" key="24">
    <source>
        <dbReference type="RefSeq" id="XP_006862758.1"/>
    </source>
</evidence>
<keyword evidence="9" id="KW-0493">Microtubule</keyword>
<dbReference type="Pfam" id="PF13181">
    <property type="entry name" value="TPR_8"/>
    <property type="match status" value="1"/>
</dbReference>
<dbReference type="GO" id="GO:0005829">
    <property type="term" value="C:cytosol"/>
    <property type="evidence" value="ECO:0007669"/>
    <property type="project" value="UniProtKB-SubCell"/>
</dbReference>
<evidence type="ECO:0000256" key="10">
    <source>
        <dbReference type="ARBA" id="ARBA00022737"/>
    </source>
</evidence>
<keyword evidence="12" id="KW-0007">Acetylation</keyword>
<dbReference type="Proteomes" id="UP000504623">
    <property type="component" value="Unplaced"/>
</dbReference>
<evidence type="ECO:0000256" key="20">
    <source>
        <dbReference type="PROSITE-ProRule" id="PRU00339"/>
    </source>
</evidence>